<comment type="similarity">
    <text evidence="2 7">Belongs to the dicarboxylate/amino acid:cation symporter (DAACS) (TC 2.A.23) family.</text>
</comment>
<evidence type="ECO:0000256" key="4">
    <source>
        <dbReference type="ARBA" id="ARBA00022692"/>
    </source>
</evidence>
<dbReference type="SUPFAM" id="SSF118215">
    <property type="entry name" value="Proton glutamate symport protein"/>
    <property type="match status" value="1"/>
</dbReference>
<organism evidence="9 10">
    <name type="scientific">Parelaphostrongylus tenuis</name>
    <name type="common">Meningeal worm</name>
    <dbReference type="NCBI Taxonomy" id="148309"/>
    <lineage>
        <taxon>Eukaryota</taxon>
        <taxon>Metazoa</taxon>
        <taxon>Ecdysozoa</taxon>
        <taxon>Nematoda</taxon>
        <taxon>Chromadorea</taxon>
        <taxon>Rhabditida</taxon>
        <taxon>Rhabditina</taxon>
        <taxon>Rhabditomorpha</taxon>
        <taxon>Strongyloidea</taxon>
        <taxon>Metastrongylidae</taxon>
        <taxon>Parelaphostrongylus</taxon>
    </lineage>
</organism>
<evidence type="ECO:0000256" key="1">
    <source>
        <dbReference type="ARBA" id="ARBA00004141"/>
    </source>
</evidence>
<dbReference type="GO" id="GO:0015175">
    <property type="term" value="F:neutral L-amino acid transmembrane transporter activity"/>
    <property type="evidence" value="ECO:0007669"/>
    <property type="project" value="TreeGrafter"/>
</dbReference>
<dbReference type="PRINTS" id="PR00173">
    <property type="entry name" value="EDTRNSPORT"/>
</dbReference>
<dbReference type="InterPro" id="IPR050746">
    <property type="entry name" value="DAACS"/>
</dbReference>
<keyword evidence="5" id="KW-1133">Transmembrane helix</keyword>
<evidence type="ECO:0000313" key="10">
    <source>
        <dbReference type="Proteomes" id="UP001196413"/>
    </source>
</evidence>
<keyword evidence="4" id="KW-0812">Transmembrane</keyword>
<evidence type="ECO:0000256" key="7">
    <source>
        <dbReference type="RuleBase" id="RU361216"/>
    </source>
</evidence>
<dbReference type="Pfam" id="PF00375">
    <property type="entry name" value="SDF"/>
    <property type="match status" value="1"/>
</dbReference>
<keyword evidence="10" id="KW-1185">Reference proteome</keyword>
<evidence type="ECO:0000256" key="5">
    <source>
        <dbReference type="ARBA" id="ARBA00022989"/>
    </source>
</evidence>
<keyword evidence="3 7" id="KW-0813">Transport</keyword>
<evidence type="ECO:0000313" key="9">
    <source>
        <dbReference type="EMBL" id="KAJ1353953.1"/>
    </source>
</evidence>
<dbReference type="GO" id="GO:0005313">
    <property type="term" value="F:L-glutamate transmembrane transporter activity"/>
    <property type="evidence" value="ECO:0007669"/>
    <property type="project" value="TreeGrafter"/>
</dbReference>
<dbReference type="EMBL" id="JAHQIW010001892">
    <property type="protein sequence ID" value="KAJ1353953.1"/>
    <property type="molecule type" value="Genomic_DNA"/>
</dbReference>
<dbReference type="Gene3D" id="1.10.3860.10">
    <property type="entry name" value="Sodium:dicarboxylate symporter"/>
    <property type="match status" value="1"/>
</dbReference>
<evidence type="ECO:0000256" key="2">
    <source>
        <dbReference type="ARBA" id="ARBA00006148"/>
    </source>
</evidence>
<sequence>MHQLSGTCIDRFQRFLLQRLSRVETILMRNGCVLEFPKCALRSFDRTRRAPLHLSSAVIPHHYAQQSVRFYARTSPSVDNSYWNLLEDGTALYMAVAAIFIAQLNGVEMSLSRLIEAGFTATLAAMSSGGVPSAGVALVLASMGLPIKDASLLLLADRIL</sequence>
<dbReference type="PANTHER" id="PTHR11958">
    <property type="entry name" value="SODIUM/DICARBOXYLATE SYMPORTER-RELATED"/>
    <property type="match status" value="1"/>
</dbReference>
<comment type="caution">
    <text evidence="9">The sequence shown here is derived from an EMBL/GenBank/DDBJ whole genome shotgun (WGS) entry which is preliminary data.</text>
</comment>
<dbReference type="PANTHER" id="PTHR11958:SF99">
    <property type="entry name" value="SODIUM-DEPENDENT EXCITATORY AMINO ACID TRANSPORTER GLT-6-RELATED"/>
    <property type="match status" value="1"/>
</dbReference>
<evidence type="ECO:0000256" key="6">
    <source>
        <dbReference type="ARBA" id="ARBA00023136"/>
    </source>
</evidence>
<dbReference type="GO" id="GO:0005886">
    <property type="term" value="C:plasma membrane"/>
    <property type="evidence" value="ECO:0007669"/>
    <property type="project" value="TreeGrafter"/>
</dbReference>
<gene>
    <name evidence="8" type="ORF">KIN20_010725</name>
    <name evidence="9" type="ORF">KIN20_010733</name>
</gene>
<dbReference type="AlphaFoldDB" id="A0AAD5QJ07"/>
<keyword evidence="6" id="KW-0472">Membrane</keyword>
<evidence type="ECO:0000256" key="3">
    <source>
        <dbReference type="ARBA" id="ARBA00022448"/>
    </source>
</evidence>
<accession>A0AAD5QJ07</accession>
<evidence type="ECO:0000313" key="8">
    <source>
        <dbReference type="EMBL" id="KAJ1353946.1"/>
    </source>
</evidence>
<dbReference type="GO" id="GO:0015501">
    <property type="term" value="F:glutamate:sodium symporter activity"/>
    <property type="evidence" value="ECO:0007669"/>
    <property type="project" value="TreeGrafter"/>
</dbReference>
<dbReference type="InterPro" id="IPR001991">
    <property type="entry name" value="Na-dicarboxylate_symporter"/>
</dbReference>
<proteinExistence type="inferred from homology"/>
<dbReference type="EMBL" id="JAHQIW010001890">
    <property type="protein sequence ID" value="KAJ1353946.1"/>
    <property type="molecule type" value="Genomic_DNA"/>
</dbReference>
<dbReference type="Proteomes" id="UP001196413">
    <property type="component" value="Unassembled WGS sequence"/>
</dbReference>
<protein>
    <recommendedName>
        <fullName evidence="7">Amino acid transporter</fullName>
    </recommendedName>
</protein>
<name>A0AAD5QJ07_PARTN</name>
<reference evidence="9" key="1">
    <citation type="submission" date="2021-06" db="EMBL/GenBank/DDBJ databases">
        <title>Parelaphostrongylus tenuis whole genome reference sequence.</title>
        <authorList>
            <person name="Garwood T.J."/>
            <person name="Larsen P.A."/>
            <person name="Fountain-Jones N.M."/>
            <person name="Garbe J.R."/>
            <person name="Macchietto M.G."/>
            <person name="Kania S.A."/>
            <person name="Gerhold R.W."/>
            <person name="Richards J.E."/>
            <person name="Wolf T.M."/>
        </authorList>
    </citation>
    <scope>NUCLEOTIDE SEQUENCE</scope>
    <source>
        <strain evidence="9">MNPRO001-30</strain>
        <tissue evidence="9">Meninges</tissue>
    </source>
</reference>
<comment type="subcellular location">
    <subcellularLocation>
        <location evidence="1 7">Membrane</location>
        <topology evidence="1 7">Multi-pass membrane protein</topology>
    </subcellularLocation>
</comment>
<keyword evidence="7" id="KW-0769">Symport</keyword>
<dbReference type="InterPro" id="IPR036458">
    <property type="entry name" value="Na:dicarbo_symporter_sf"/>
</dbReference>